<gene>
    <name evidence="1" type="ORF">ACFPIH_47630</name>
</gene>
<protein>
    <submittedName>
        <fullName evidence="1">Uncharacterized protein</fullName>
    </submittedName>
</protein>
<accession>A0ABV9B5R0</accession>
<reference evidence="2" key="1">
    <citation type="journal article" date="2019" name="Int. J. Syst. Evol. Microbiol.">
        <title>The Global Catalogue of Microorganisms (GCM) 10K type strain sequencing project: providing services to taxonomists for standard genome sequencing and annotation.</title>
        <authorList>
            <consortium name="The Broad Institute Genomics Platform"/>
            <consortium name="The Broad Institute Genome Sequencing Center for Infectious Disease"/>
            <person name="Wu L."/>
            <person name="Ma J."/>
        </authorList>
    </citation>
    <scope>NUCLEOTIDE SEQUENCE [LARGE SCALE GENOMIC DNA]</scope>
    <source>
        <strain evidence="2">CGMCC 4.7177</strain>
    </source>
</reference>
<sequence length="214" mass="24194">MADQPVARCNRLVGHDDAGREINCGQPVPGRPLHVQINGAKALDLLLCGEHKKEWFAYNAPFFDRAQAAKVALEKLFEDHAGNLFTTAEIRSYLRDVLKGRDDLLQSSQERELVEALQDKGKLSFAVEDLFKTVRRREEALEADEWEDVTPSRVRDYLNGAFDNNDARLSTADKRLIARMPETGMPAQPLMELYARLRRADRDRSASDDPAVSK</sequence>
<evidence type="ECO:0000313" key="2">
    <source>
        <dbReference type="Proteomes" id="UP001595839"/>
    </source>
</evidence>
<proteinExistence type="predicted"/>
<organism evidence="1 2">
    <name type="scientific">Streptomyces vulcanius</name>
    <dbReference type="NCBI Taxonomy" id="1441876"/>
    <lineage>
        <taxon>Bacteria</taxon>
        <taxon>Bacillati</taxon>
        <taxon>Actinomycetota</taxon>
        <taxon>Actinomycetes</taxon>
        <taxon>Kitasatosporales</taxon>
        <taxon>Streptomycetaceae</taxon>
        <taxon>Streptomyces</taxon>
    </lineage>
</organism>
<comment type="caution">
    <text evidence="1">The sequence shown here is derived from an EMBL/GenBank/DDBJ whole genome shotgun (WGS) entry which is preliminary data.</text>
</comment>
<keyword evidence="2" id="KW-1185">Reference proteome</keyword>
<name>A0ABV9B5R0_9ACTN</name>
<dbReference type="EMBL" id="JBHSFK010000050">
    <property type="protein sequence ID" value="MFC4507032.1"/>
    <property type="molecule type" value="Genomic_DNA"/>
</dbReference>
<evidence type="ECO:0000313" key="1">
    <source>
        <dbReference type="EMBL" id="MFC4507032.1"/>
    </source>
</evidence>
<dbReference type="Proteomes" id="UP001595839">
    <property type="component" value="Unassembled WGS sequence"/>
</dbReference>
<dbReference type="RefSeq" id="WP_381177461.1">
    <property type="nucleotide sequence ID" value="NZ_JBHSFK010000050.1"/>
</dbReference>